<feature type="site" description="Interaction with galactose moiety of substrate glycoprotein" evidence="13">
    <location>
        <position position="200"/>
    </location>
</feature>
<dbReference type="OrthoDB" id="675023at2759"/>
<sequence length="333" mass="38243">MDKLVALILVLASFGFCMQVIQVSSGPELTTWKTRSDRHVETTTAKIPTTPDRYIVTPKWSSNQQIILITPTRQRPERMADLTMLSQTLTHLQNIHWIVVEDGDATVPMVEQLLQRTNIPHTYLQSTNNGLPCRGWAHRNLALQYLRENRANFAKYAVIYFADDDNGYDLRLFDNYVRQVWRVGIWAVGLPGFGLHGPVEAPKVENSRVVGWLTAWRPERKFATDMAGFAVNLDLVLKSGATFNLHCAGTMPEDCFLSQLNITMEQLEPFGYNEPKEILVWHRKTADSQFVDHSSFGYNFEQRLPKSKKCDQFYNIHDMDYETVEKIAKSENL</sequence>
<evidence type="ECO:0000313" key="18">
    <source>
        <dbReference type="Proteomes" id="UP000659654"/>
    </source>
</evidence>
<evidence type="ECO:0000256" key="4">
    <source>
        <dbReference type="ARBA" id="ARBA00022679"/>
    </source>
</evidence>
<reference evidence="19" key="1">
    <citation type="submission" date="2016-11" db="UniProtKB">
        <authorList>
            <consortium name="WormBaseParasite"/>
        </authorList>
    </citation>
    <scope>IDENTIFICATION</scope>
</reference>
<feature type="binding site" evidence="12">
    <location>
        <position position="165"/>
    </location>
    <ligand>
        <name>Mn(2+)</name>
        <dbReference type="ChEBI" id="CHEBI:29035"/>
    </ligand>
</feature>
<evidence type="ECO:0000313" key="16">
    <source>
        <dbReference type="EMBL" id="CAD5217666.1"/>
    </source>
</evidence>
<keyword evidence="18" id="KW-1185">Reference proteome</keyword>
<keyword evidence="5" id="KW-0812">Transmembrane</keyword>
<dbReference type="GO" id="GO:0050650">
    <property type="term" value="P:chondroitin sulfate proteoglycan biosynthetic process"/>
    <property type="evidence" value="ECO:0007669"/>
    <property type="project" value="TreeGrafter"/>
</dbReference>
<gene>
    <name evidence="16" type="ORF">BXYJ_LOCUS5149</name>
</gene>
<dbReference type="EMBL" id="CAJFCV020000002">
    <property type="protein sequence ID" value="CAG9101484.1"/>
    <property type="molecule type" value="Genomic_DNA"/>
</dbReference>
<comment type="pathway">
    <text evidence="14">Protein modification; protein glycosylation.</text>
</comment>
<feature type="chain" id="PRO_5035360323" description="Galactosylgalactosylxylosylprotein 3-beta-glucuronosyltransferase" evidence="15">
    <location>
        <begin position="26"/>
        <end position="333"/>
    </location>
</feature>
<keyword evidence="12 14" id="KW-0479">Metal-binding</keyword>
<evidence type="ECO:0000256" key="9">
    <source>
        <dbReference type="ARBA" id="ARBA00023180"/>
    </source>
</evidence>
<evidence type="ECO:0000256" key="8">
    <source>
        <dbReference type="ARBA" id="ARBA00023136"/>
    </source>
</evidence>
<evidence type="ECO:0000256" key="6">
    <source>
        <dbReference type="ARBA" id="ARBA00022968"/>
    </source>
</evidence>
<name>A0A1I7SVI0_BURXY</name>
<keyword evidence="9" id="KW-0325">Glycoprotein</keyword>
<dbReference type="GO" id="GO:0005975">
    <property type="term" value="P:carbohydrate metabolic process"/>
    <property type="evidence" value="ECO:0007669"/>
    <property type="project" value="TreeGrafter"/>
</dbReference>
<evidence type="ECO:0000256" key="2">
    <source>
        <dbReference type="ARBA" id="ARBA00007706"/>
    </source>
</evidence>
<evidence type="ECO:0000256" key="11">
    <source>
        <dbReference type="PIRSR" id="PIRSR605027-1"/>
    </source>
</evidence>
<protein>
    <recommendedName>
        <fullName evidence="3 14">Galactosylgalactosylxylosylprotein 3-beta-glucuronosyltransferase</fullName>
        <ecNumber evidence="3 14">2.4.1.135</ecNumber>
    </recommendedName>
</protein>
<dbReference type="Proteomes" id="UP000659654">
    <property type="component" value="Unassembled WGS sequence"/>
</dbReference>
<feature type="signal peptide" evidence="15">
    <location>
        <begin position="1"/>
        <end position="25"/>
    </location>
</feature>
<keyword evidence="7" id="KW-1133">Transmembrane helix</keyword>
<dbReference type="EC" id="2.4.1.135" evidence="3 14"/>
<keyword evidence="12 14" id="KW-0464">Manganese</keyword>
<comment type="subcellular location">
    <subcellularLocation>
        <location evidence="14">Golgi apparatus membrane</location>
        <topology evidence="14">Single-pass type II membrane protein</topology>
    </subcellularLocation>
    <subcellularLocation>
        <location evidence="1">Membrane</location>
        <topology evidence="1">Single-pass type II membrane protein</topology>
    </subcellularLocation>
</comment>
<evidence type="ECO:0000256" key="12">
    <source>
        <dbReference type="PIRSR" id="PIRSR605027-3"/>
    </source>
</evidence>
<feature type="active site" description="Proton donor/acceptor" evidence="11">
    <location>
        <position position="253"/>
    </location>
</feature>
<dbReference type="GO" id="GO:0000139">
    <property type="term" value="C:Golgi membrane"/>
    <property type="evidence" value="ECO:0007669"/>
    <property type="project" value="UniProtKB-SubCell"/>
</dbReference>
<dbReference type="Pfam" id="PF03360">
    <property type="entry name" value="Glyco_transf_43"/>
    <property type="match status" value="1"/>
</dbReference>
<dbReference type="Proteomes" id="UP000582659">
    <property type="component" value="Unassembled WGS sequence"/>
</dbReference>
<proteinExistence type="inferred from homology"/>
<evidence type="ECO:0000256" key="3">
    <source>
        <dbReference type="ARBA" id="ARBA00012641"/>
    </source>
</evidence>
<dbReference type="InterPro" id="IPR005027">
    <property type="entry name" value="Glyco_trans_43"/>
</dbReference>
<dbReference type="GO" id="GO:0015018">
    <property type="term" value="F:galactosylgalactosylxylosylprotein 3-beta-glucuronosyltransferase activity"/>
    <property type="evidence" value="ECO:0007669"/>
    <property type="project" value="UniProtKB-UniRule"/>
</dbReference>
<comment type="catalytic activity">
    <reaction evidence="10 14">
        <text>3-O-(beta-D-galactosyl-(1-&gt;3)-beta-D-galactosyl-(1-&gt;4)-beta-D-xylosyl)-L-seryl-[protein] + UDP-alpha-D-glucuronate = 3-O-(beta-D-GlcA-(1-&gt;3)-beta-D-Gal-(1-&gt;3)-beta-D-Gal-(1-&gt;4)-beta-D-Xyl)-L-seryl-[protein] + UDP + H(+)</text>
        <dbReference type="Rhea" id="RHEA:24168"/>
        <dbReference type="Rhea" id="RHEA-COMP:12571"/>
        <dbReference type="Rhea" id="RHEA-COMP:12573"/>
        <dbReference type="ChEBI" id="CHEBI:15378"/>
        <dbReference type="ChEBI" id="CHEBI:58052"/>
        <dbReference type="ChEBI" id="CHEBI:58223"/>
        <dbReference type="ChEBI" id="CHEBI:132090"/>
        <dbReference type="ChEBI" id="CHEBI:132093"/>
        <dbReference type="EC" id="2.4.1.135"/>
    </reaction>
</comment>
<dbReference type="WBParaSite" id="BXY_1705700.1">
    <property type="protein sequence ID" value="BXY_1705700.1"/>
    <property type="gene ID" value="BXY_1705700"/>
</dbReference>
<dbReference type="Gene3D" id="3.90.550.10">
    <property type="entry name" value="Spore Coat Polysaccharide Biosynthesis Protein SpsA, Chain A"/>
    <property type="match status" value="1"/>
</dbReference>
<dbReference type="PANTHER" id="PTHR10896">
    <property type="entry name" value="GALACTOSYLGALACTOSYLXYLOSYLPROTEIN 3-BETA-GLUCURONOSYLTRANSFERASE BETA-1,3-GLUCURONYLTRANSFERASE"/>
    <property type="match status" value="1"/>
</dbReference>
<evidence type="ECO:0000256" key="14">
    <source>
        <dbReference type="RuleBase" id="RU363127"/>
    </source>
</evidence>
<dbReference type="Proteomes" id="UP000095284">
    <property type="component" value="Unplaced"/>
</dbReference>
<dbReference type="UniPathway" id="UPA00378"/>
<comment type="cofactor">
    <cofactor evidence="12 14">
        <name>Mn(2+)</name>
        <dbReference type="ChEBI" id="CHEBI:29035"/>
    </cofactor>
</comment>
<keyword evidence="4 14" id="KW-0808">Transferase</keyword>
<dbReference type="GO" id="GO:0046872">
    <property type="term" value="F:metal ion binding"/>
    <property type="evidence" value="ECO:0007669"/>
    <property type="project" value="UniProtKB-KW"/>
</dbReference>
<keyword evidence="6 14" id="KW-0735">Signal-anchor</keyword>
<evidence type="ECO:0000313" key="17">
    <source>
        <dbReference type="Proteomes" id="UP000095284"/>
    </source>
</evidence>
<keyword evidence="8" id="KW-0472">Membrane</keyword>
<reference evidence="16" key="2">
    <citation type="submission" date="2020-09" db="EMBL/GenBank/DDBJ databases">
        <authorList>
            <person name="Kikuchi T."/>
        </authorList>
    </citation>
    <scope>NUCLEOTIDE SEQUENCE</scope>
    <source>
        <strain evidence="16">Ka4C1</strain>
    </source>
</reference>
<dbReference type="InterPro" id="IPR029044">
    <property type="entry name" value="Nucleotide-diphossugar_trans"/>
</dbReference>
<evidence type="ECO:0000256" key="15">
    <source>
        <dbReference type="SAM" id="SignalP"/>
    </source>
</evidence>
<accession>A0A1I7SVI0</accession>
<dbReference type="AlphaFoldDB" id="A0A1I7SVI0"/>
<evidence type="ECO:0000256" key="10">
    <source>
        <dbReference type="ARBA" id="ARBA00047979"/>
    </source>
</evidence>
<dbReference type="SMR" id="A0A1I7SVI0"/>
<evidence type="ECO:0000256" key="1">
    <source>
        <dbReference type="ARBA" id="ARBA00004606"/>
    </source>
</evidence>
<dbReference type="EMBL" id="CAJFDI010000002">
    <property type="protein sequence ID" value="CAD5217666.1"/>
    <property type="molecule type" value="Genomic_DNA"/>
</dbReference>
<evidence type="ECO:0000313" key="19">
    <source>
        <dbReference type="WBParaSite" id="BXY_1705700.1"/>
    </source>
</evidence>
<dbReference type="eggNOG" id="KOG1476">
    <property type="taxonomic scope" value="Eukaryota"/>
</dbReference>
<dbReference type="PANTHER" id="PTHR10896:SF30">
    <property type="entry name" value="GALACTOSYLGALACTOSYLXYLOSYLPROTEIN 3-BETA-GLUCURONOSYLTRANSFERASE"/>
    <property type="match status" value="1"/>
</dbReference>
<organism evidence="17 19">
    <name type="scientific">Bursaphelenchus xylophilus</name>
    <name type="common">Pinewood nematode worm</name>
    <name type="synonym">Aphelenchoides xylophilus</name>
    <dbReference type="NCBI Taxonomy" id="6326"/>
    <lineage>
        <taxon>Eukaryota</taxon>
        <taxon>Metazoa</taxon>
        <taxon>Ecdysozoa</taxon>
        <taxon>Nematoda</taxon>
        <taxon>Chromadorea</taxon>
        <taxon>Rhabditida</taxon>
        <taxon>Tylenchina</taxon>
        <taxon>Tylenchomorpha</taxon>
        <taxon>Aphelenchoidea</taxon>
        <taxon>Aphelenchoididae</taxon>
        <taxon>Bursaphelenchus</taxon>
    </lineage>
</organism>
<comment type="similarity">
    <text evidence="2 14">Belongs to the glycosyltransferase 43 family.</text>
</comment>
<keyword evidence="15" id="KW-0732">Signal</keyword>
<evidence type="ECO:0000256" key="13">
    <source>
        <dbReference type="PIRSR" id="PIRSR605027-4"/>
    </source>
</evidence>
<keyword evidence="14" id="KW-0333">Golgi apparatus</keyword>
<evidence type="ECO:0000256" key="7">
    <source>
        <dbReference type="ARBA" id="ARBA00022989"/>
    </source>
</evidence>
<dbReference type="SUPFAM" id="SSF53448">
    <property type="entry name" value="Nucleotide-diphospho-sugar transferases"/>
    <property type="match status" value="1"/>
</dbReference>
<evidence type="ECO:0000256" key="5">
    <source>
        <dbReference type="ARBA" id="ARBA00022692"/>
    </source>
</evidence>